<evidence type="ECO:0000256" key="2">
    <source>
        <dbReference type="ARBA" id="ARBA00022729"/>
    </source>
</evidence>
<dbReference type="GO" id="GO:0016020">
    <property type="term" value="C:membrane"/>
    <property type="evidence" value="ECO:0007669"/>
    <property type="project" value="UniProtKB-SubCell"/>
</dbReference>
<dbReference type="InterPro" id="IPR025287">
    <property type="entry name" value="WAK_GUB"/>
</dbReference>
<dbReference type="PANTHER" id="PTHR33138">
    <property type="entry name" value="OS01G0690200 PROTEIN"/>
    <property type="match status" value="1"/>
</dbReference>
<evidence type="ECO:0000259" key="4">
    <source>
        <dbReference type="Pfam" id="PF13947"/>
    </source>
</evidence>
<organism evidence="5 6">
    <name type="scientific">Cinchona calisaya</name>
    <dbReference type="NCBI Taxonomy" id="153742"/>
    <lineage>
        <taxon>Eukaryota</taxon>
        <taxon>Viridiplantae</taxon>
        <taxon>Streptophyta</taxon>
        <taxon>Embryophyta</taxon>
        <taxon>Tracheophyta</taxon>
        <taxon>Spermatophyta</taxon>
        <taxon>Magnoliopsida</taxon>
        <taxon>eudicotyledons</taxon>
        <taxon>Gunneridae</taxon>
        <taxon>Pentapetalae</taxon>
        <taxon>asterids</taxon>
        <taxon>lamiids</taxon>
        <taxon>Gentianales</taxon>
        <taxon>Rubiaceae</taxon>
        <taxon>Cinchonoideae</taxon>
        <taxon>Cinchoneae</taxon>
        <taxon>Cinchona</taxon>
    </lineage>
</organism>
<reference evidence="5 6" key="1">
    <citation type="submission" date="2024-11" db="EMBL/GenBank/DDBJ databases">
        <title>A near-complete genome assembly of Cinchona calisaya.</title>
        <authorList>
            <person name="Lian D.C."/>
            <person name="Zhao X.W."/>
            <person name="Wei L."/>
        </authorList>
    </citation>
    <scope>NUCLEOTIDE SEQUENCE [LARGE SCALE GENOMIC DNA]</scope>
    <source>
        <tissue evidence="5">Nenye</tissue>
    </source>
</reference>
<feature type="transmembrane region" description="Helical" evidence="3">
    <location>
        <begin position="12"/>
        <end position="31"/>
    </location>
</feature>
<dbReference type="EMBL" id="JBJUIK010000004">
    <property type="protein sequence ID" value="KAL3529690.1"/>
    <property type="molecule type" value="Genomic_DNA"/>
</dbReference>
<dbReference type="Pfam" id="PF13947">
    <property type="entry name" value="GUB_WAK_bind"/>
    <property type="match status" value="1"/>
</dbReference>
<evidence type="ECO:0000256" key="3">
    <source>
        <dbReference type="SAM" id="Phobius"/>
    </source>
</evidence>
<comment type="subcellular location">
    <subcellularLocation>
        <location evidence="1">Membrane</location>
        <topology evidence="1">Single-pass membrane protein</topology>
    </subcellularLocation>
</comment>
<keyword evidence="3" id="KW-0472">Membrane</keyword>
<keyword evidence="2" id="KW-0732">Signal</keyword>
<dbReference type="PANTHER" id="PTHR33138:SF72">
    <property type="entry name" value="WALL-ASSOCIATED RECEPTOR KINASE CARBOXY-TERMINAL PROTEIN"/>
    <property type="match status" value="1"/>
</dbReference>
<evidence type="ECO:0000256" key="1">
    <source>
        <dbReference type="ARBA" id="ARBA00004167"/>
    </source>
</evidence>
<gene>
    <name evidence="5" type="ORF">ACH5RR_009012</name>
</gene>
<protein>
    <recommendedName>
        <fullName evidence="4">Wall-associated receptor kinase galacturonan-binding domain-containing protein</fullName>
    </recommendedName>
</protein>
<evidence type="ECO:0000313" key="5">
    <source>
        <dbReference type="EMBL" id="KAL3529690.1"/>
    </source>
</evidence>
<name>A0ABD3AGL2_9GENT</name>
<accession>A0ABD3AGL2</accession>
<dbReference type="Proteomes" id="UP001630127">
    <property type="component" value="Unassembled WGS sequence"/>
</dbReference>
<keyword evidence="6" id="KW-1185">Reference proteome</keyword>
<feature type="domain" description="Wall-associated receptor kinase galacturonan-binding" evidence="4">
    <location>
        <begin position="39"/>
        <end position="106"/>
    </location>
</feature>
<sequence>MNVQSFHLSMLMRFFINISILQFSVIIPFAYCAPGDRTCPGSLYNCGRLQGIGYPFWGGNRPEECGIRELLLQCVENQKTINMINNIQKFLVLGIDKSLYQMTVVRYDLWENFCLTSFTNTTSIPSVLPSLFGSIILNIFYGCPIATEITRNPRIQSSNVTCTIDGRSSGVRFALASEYKDSVEGCKISIGVPVLNSSYDKLIAGLMTLQEAVSLGFIVDYIAQLQRLVQRVRIQEEVADLFGVMIIKCGASVKVQLPILDSARKVSVTFRFKIQIIAVLA</sequence>
<comment type="caution">
    <text evidence="5">The sequence shown here is derived from an EMBL/GenBank/DDBJ whole genome shotgun (WGS) entry which is preliminary data.</text>
</comment>
<keyword evidence="3" id="KW-1133">Transmembrane helix</keyword>
<proteinExistence type="predicted"/>
<dbReference type="AlphaFoldDB" id="A0ABD3AGL2"/>
<keyword evidence="3" id="KW-0812">Transmembrane</keyword>
<evidence type="ECO:0000313" key="6">
    <source>
        <dbReference type="Proteomes" id="UP001630127"/>
    </source>
</evidence>